<dbReference type="OrthoDB" id="9813910at2"/>
<protein>
    <recommendedName>
        <fullName evidence="2">DUF5683 domain-containing protein</fullName>
    </recommendedName>
</protein>
<evidence type="ECO:0000259" key="2">
    <source>
        <dbReference type="Pfam" id="PF18935"/>
    </source>
</evidence>
<keyword evidence="1" id="KW-0732">Signal</keyword>
<name>A0A656D5Z5_KRYT1</name>
<feature type="domain" description="DUF5683" evidence="2">
    <location>
        <begin position="42"/>
        <end position="103"/>
    </location>
</feature>
<dbReference type="EMBL" id="CZVU01000032">
    <property type="protein sequence ID" value="CUT00963.1"/>
    <property type="molecule type" value="Genomic_DNA"/>
</dbReference>
<accession>A0A656D5Z5</accession>
<evidence type="ECO:0000313" key="3">
    <source>
        <dbReference type="EMBL" id="CUT00963.1"/>
    </source>
</evidence>
<dbReference type="Proteomes" id="UP000243065">
    <property type="component" value="Unassembled WGS sequence"/>
</dbReference>
<reference evidence="3 4" key="1">
    <citation type="submission" date="2015-11" db="EMBL/GenBank/DDBJ databases">
        <authorList>
            <person name="Varghese N."/>
        </authorList>
    </citation>
    <scope>NUCLEOTIDE SEQUENCE [LARGE SCALE GENOMIC DNA]</scope>
    <source>
        <strain evidence="3 4">JGI-24</strain>
    </source>
</reference>
<gene>
    <name evidence="3" type="ORF">JGI24_00862</name>
</gene>
<evidence type="ECO:0000256" key="1">
    <source>
        <dbReference type="SAM" id="SignalP"/>
    </source>
</evidence>
<proteinExistence type="predicted"/>
<feature type="chain" id="PRO_5025038602" description="DUF5683 domain-containing protein" evidence="1">
    <location>
        <begin position="18"/>
        <end position="279"/>
    </location>
</feature>
<sequence length="279" mass="32171">MVRYFCVIFLFASVLTAQDLKFLTGQVGIDLGMAQVQNDVKKLSPLKAGLMSAVVPGSGELYTKSYLKSALFFTVEIVSWYFYFTYTKRGDEQTQRFKQYADENWSVVDYAKWMNEWMTRYGGQDAPIISINPNENLKPWQRIDWLELNQAEEYISRKAGGFSHRLPFYGEQQYYELIGKYHQYAPGWNDFDKNFVPEDVSLLSPTPRFKFYSLERGKANDFYSIATTSAFVIVANHILSAMDATVSAILHNKRVKTEASLNYNFYFGLVAKAKLSVEF</sequence>
<dbReference type="InterPro" id="IPR043738">
    <property type="entry name" value="DUF5683"/>
</dbReference>
<dbReference type="RefSeq" id="WP_072150292.1">
    <property type="nucleotide sequence ID" value="NZ_CZVU01000032.1"/>
</dbReference>
<evidence type="ECO:0000313" key="4">
    <source>
        <dbReference type="Proteomes" id="UP000243065"/>
    </source>
</evidence>
<feature type="signal peptide" evidence="1">
    <location>
        <begin position="1"/>
        <end position="17"/>
    </location>
</feature>
<organism evidence="3 4">
    <name type="scientific">Kryptobacter tengchongensis</name>
    <dbReference type="NCBI Taxonomy" id="1643429"/>
    <lineage>
        <taxon>Bacteria</taxon>
        <taxon>Pseudomonadati</taxon>
        <taxon>Candidatus Kryptoniota</taxon>
        <taxon>Candidatus Kryptobacter</taxon>
    </lineage>
</organism>
<dbReference type="Pfam" id="PF18935">
    <property type="entry name" value="DUF5683"/>
    <property type="match status" value="1"/>
</dbReference>
<keyword evidence="4" id="KW-1185">Reference proteome</keyword>
<dbReference type="AlphaFoldDB" id="A0A656D5Z5"/>